<evidence type="ECO:0000313" key="4">
    <source>
        <dbReference type="Proteomes" id="UP000554482"/>
    </source>
</evidence>
<evidence type="ECO:0000313" key="3">
    <source>
        <dbReference type="EMBL" id="KAF5201326.1"/>
    </source>
</evidence>
<dbReference type="GO" id="GO:0005886">
    <property type="term" value="C:plasma membrane"/>
    <property type="evidence" value="ECO:0007669"/>
    <property type="project" value="TreeGrafter"/>
</dbReference>
<dbReference type="EMBL" id="JABWDY010009568">
    <property type="protein sequence ID" value="KAF5201326.1"/>
    <property type="molecule type" value="Genomic_DNA"/>
</dbReference>
<feature type="coiled-coil region" evidence="1">
    <location>
        <begin position="244"/>
        <end position="271"/>
    </location>
</feature>
<keyword evidence="1" id="KW-0175">Coiled coil</keyword>
<proteinExistence type="predicted"/>
<name>A0A7J6WV76_THATH</name>
<evidence type="ECO:0000256" key="1">
    <source>
        <dbReference type="SAM" id="Coils"/>
    </source>
</evidence>
<dbReference type="AlphaFoldDB" id="A0A7J6WV76"/>
<dbReference type="Proteomes" id="UP000554482">
    <property type="component" value="Unassembled WGS sequence"/>
</dbReference>
<feature type="compositionally biased region" description="Low complexity" evidence="2">
    <location>
        <begin position="209"/>
        <end position="222"/>
    </location>
</feature>
<organism evidence="3 4">
    <name type="scientific">Thalictrum thalictroides</name>
    <name type="common">Rue-anemone</name>
    <name type="synonym">Anemone thalictroides</name>
    <dbReference type="NCBI Taxonomy" id="46969"/>
    <lineage>
        <taxon>Eukaryota</taxon>
        <taxon>Viridiplantae</taxon>
        <taxon>Streptophyta</taxon>
        <taxon>Embryophyta</taxon>
        <taxon>Tracheophyta</taxon>
        <taxon>Spermatophyta</taxon>
        <taxon>Magnoliopsida</taxon>
        <taxon>Ranunculales</taxon>
        <taxon>Ranunculaceae</taxon>
        <taxon>Thalictroideae</taxon>
        <taxon>Thalictrum</taxon>
    </lineage>
</organism>
<feature type="region of interest" description="Disordered" evidence="2">
    <location>
        <begin position="174"/>
        <end position="225"/>
    </location>
</feature>
<feature type="coiled-coil region" evidence="1">
    <location>
        <begin position="68"/>
        <end position="102"/>
    </location>
</feature>
<comment type="caution">
    <text evidence="3">The sequence shown here is derived from an EMBL/GenBank/DDBJ whole genome shotgun (WGS) entry which is preliminary data.</text>
</comment>
<protein>
    <submittedName>
        <fullName evidence="3">Transmembrane protein</fullName>
    </submittedName>
</protein>
<sequence>MEASVLVLKDSLTRESGSKIHHGNNIQASKNFDDSTDRLSQLDASRDEHIHGPSHQTYSAARSQEDSLVQVMKAVEAAENTIKQQVEENNRLRAELQKRTLEFERHNSDDSNDRLSQLDASRDELIHGPSHHTYSAAGSQEDRFRWKDDTPLVDRRGTLVVHQNVTHKNVDPSIHNREESQHYSENNNVNGPLKVYPGGQAGVDNTGVSQLSSPSSRSISRSRYQREGDYDLRNISAHGLMPISEDLLLKVREQEEEILQLRKHLADYSVKEAQICNEKYVLEKRIAYMRMAFDQQQQELVDAASKSLSYRQDIIEENIRLTYALQGGIVVWLLESKSPSAHQL</sequence>
<keyword evidence="3" id="KW-0472">Membrane</keyword>
<keyword evidence="3" id="KW-0812">Transmembrane</keyword>
<dbReference type="OrthoDB" id="1937889at2759"/>
<evidence type="ECO:0000256" key="2">
    <source>
        <dbReference type="SAM" id="MobiDB-lite"/>
    </source>
</evidence>
<dbReference type="PANTHER" id="PTHR31149">
    <property type="entry name" value="EXPRESSED PROTEIN"/>
    <property type="match status" value="1"/>
</dbReference>
<dbReference type="PANTHER" id="PTHR31149:SF10">
    <property type="entry name" value="OS05G0100900 PROTEIN"/>
    <property type="match status" value="1"/>
</dbReference>
<gene>
    <name evidence="3" type="ORF">FRX31_009087</name>
</gene>
<reference evidence="3 4" key="1">
    <citation type="submission" date="2020-06" db="EMBL/GenBank/DDBJ databases">
        <title>Transcriptomic and genomic resources for Thalictrum thalictroides and T. hernandezii: Facilitating candidate gene discovery in an emerging model plant lineage.</title>
        <authorList>
            <person name="Arias T."/>
            <person name="Riano-Pachon D.M."/>
            <person name="Di Stilio V.S."/>
        </authorList>
    </citation>
    <scope>NUCLEOTIDE SEQUENCE [LARGE SCALE GENOMIC DNA]</scope>
    <source>
        <strain evidence="4">cv. WT478/WT964</strain>
        <tissue evidence="3">Leaves</tissue>
    </source>
</reference>
<keyword evidence="4" id="KW-1185">Reference proteome</keyword>
<accession>A0A7J6WV76</accession>